<evidence type="ECO:0000313" key="1">
    <source>
        <dbReference type="EMBL" id="RXZ45042.1"/>
    </source>
</evidence>
<dbReference type="Proteomes" id="UP000290682">
    <property type="component" value="Unassembled WGS sequence"/>
</dbReference>
<accession>A0ABY0FI31</accession>
<dbReference type="Pfam" id="PF04493">
    <property type="entry name" value="Endonuclease_5"/>
    <property type="match status" value="1"/>
</dbReference>
<sequence>MIAFLDVDYRQNKARAACVVVKSWKDRVPHAAFICDVDEVFPYQPGSFYRRELPCLLEVLKRVPMPLSTIVVDGYVWLPPEGKPGLGAHLYDATGRRIPVIGVAKTDFRGAGDSELVERVYRGRSKSPLFVTSVGLHKREAAELIRSMAGDHRIPEILRMTDRLARSRGPLPPST</sequence>
<name>A0ABY0FI31_9NEIS</name>
<proteinExistence type="predicted"/>
<evidence type="ECO:0000313" key="2">
    <source>
        <dbReference type="Proteomes" id="UP000290682"/>
    </source>
</evidence>
<dbReference type="InterPro" id="IPR007581">
    <property type="entry name" value="Endonuclease-V"/>
</dbReference>
<reference evidence="1 2" key="1">
    <citation type="submission" date="2018-10" db="EMBL/GenBank/DDBJ databases">
        <title>Draft genome of Fastidiocella sp. strain 375T, a bacterium isolated from a karstic cave dripping water.</title>
        <authorList>
            <person name="Coelho C."/>
            <person name="Verissimo A."/>
            <person name="Tiago I."/>
        </authorList>
    </citation>
    <scope>NUCLEOTIDE SEQUENCE [LARGE SCALE GENOMIC DNA]</scope>
    <source>
        <strain evidence="1 2">CAVE-375</strain>
    </source>
</reference>
<comment type="caution">
    <text evidence="1">The sequence shown here is derived from an EMBL/GenBank/DDBJ whole genome shotgun (WGS) entry which is preliminary data.</text>
</comment>
<keyword evidence="2" id="KW-1185">Reference proteome</keyword>
<organism evidence="1 2">
    <name type="scientific">Crenobacter cavernae</name>
    <dbReference type="NCBI Taxonomy" id="2290923"/>
    <lineage>
        <taxon>Bacteria</taxon>
        <taxon>Pseudomonadati</taxon>
        <taxon>Pseudomonadota</taxon>
        <taxon>Betaproteobacteria</taxon>
        <taxon>Neisseriales</taxon>
        <taxon>Neisseriaceae</taxon>
        <taxon>Crenobacter</taxon>
    </lineage>
</organism>
<dbReference type="EMBL" id="REGR01000002">
    <property type="protein sequence ID" value="RXZ45042.1"/>
    <property type="molecule type" value="Genomic_DNA"/>
</dbReference>
<dbReference type="Gene3D" id="3.30.2170.10">
    <property type="entry name" value="archaeoglobus fulgidus dsm 4304 superfamily"/>
    <property type="match status" value="1"/>
</dbReference>
<protein>
    <submittedName>
        <fullName evidence="1">DUF99 family protein</fullName>
    </submittedName>
</protein>
<dbReference type="RefSeq" id="WP_129211689.1">
    <property type="nucleotide sequence ID" value="NZ_REGR01000002.1"/>
</dbReference>
<gene>
    <name evidence="1" type="ORF">EBB06_03890</name>
</gene>